<dbReference type="EMBL" id="DTKL01000040">
    <property type="protein sequence ID" value="HGY94415.1"/>
    <property type="molecule type" value="Genomic_DNA"/>
</dbReference>
<evidence type="ECO:0000256" key="1">
    <source>
        <dbReference type="SAM" id="Coils"/>
    </source>
</evidence>
<name>A0A7V4XST2_9BACT</name>
<sequence>MTPNSFSDEEPKRSSALFTLLLVAAVLAALAGLMWSYSLAGRLTHAEAELASTQQQNRKLANALAETNARLSVTSETLGHSLGLTQQQLELRADELLRRQNADTHRLETEQQANRKQISSVSTDVAGVKTDVGGVKTGLSQTQTELEQTEAQMKKMQGDLGIESGLIATNSKELDALKHQGDRNYYEFTLRKKRKQAVGTIALELRKADPKHNRYTLWVFSNDKRIEKKNRSLDEPVQFYSGGKPMLFELVVNKIEHNVVSGYLSTPKGAPTPVTVSH</sequence>
<accession>A0A7V4XST2</accession>
<evidence type="ECO:0000313" key="2">
    <source>
        <dbReference type="EMBL" id="HGY94415.1"/>
    </source>
</evidence>
<dbReference type="AlphaFoldDB" id="A0A7V4XST2"/>
<protein>
    <submittedName>
        <fullName evidence="2">Uncharacterized protein</fullName>
    </submittedName>
</protein>
<organism evidence="2">
    <name type="scientific">Acidobacterium capsulatum</name>
    <dbReference type="NCBI Taxonomy" id="33075"/>
    <lineage>
        <taxon>Bacteria</taxon>
        <taxon>Pseudomonadati</taxon>
        <taxon>Acidobacteriota</taxon>
        <taxon>Terriglobia</taxon>
        <taxon>Terriglobales</taxon>
        <taxon>Acidobacteriaceae</taxon>
        <taxon>Acidobacterium</taxon>
    </lineage>
</organism>
<keyword evidence="1" id="KW-0175">Coiled coil</keyword>
<comment type="caution">
    <text evidence="2">The sequence shown here is derived from an EMBL/GenBank/DDBJ whole genome shotgun (WGS) entry which is preliminary data.</text>
</comment>
<gene>
    <name evidence="2" type="ORF">ENW50_06980</name>
</gene>
<reference evidence="2" key="1">
    <citation type="journal article" date="2020" name="mSystems">
        <title>Genome- and Community-Level Interaction Insights into Carbon Utilization and Element Cycling Functions of Hydrothermarchaeota in Hydrothermal Sediment.</title>
        <authorList>
            <person name="Zhou Z."/>
            <person name="Liu Y."/>
            <person name="Xu W."/>
            <person name="Pan J."/>
            <person name="Luo Z.H."/>
            <person name="Li M."/>
        </authorList>
    </citation>
    <scope>NUCLEOTIDE SEQUENCE [LARGE SCALE GENOMIC DNA]</scope>
    <source>
        <strain evidence="2">SpSt-855</strain>
    </source>
</reference>
<feature type="coiled-coil region" evidence="1">
    <location>
        <begin position="43"/>
        <end position="70"/>
    </location>
</feature>
<proteinExistence type="predicted"/>